<proteinExistence type="predicted"/>
<accession>A0A7T2W1Y5</accession>
<protein>
    <submittedName>
        <fullName evidence="1">Uncharacterized protein</fullName>
    </submittedName>
</protein>
<evidence type="ECO:0000313" key="2">
    <source>
        <dbReference type="Proteomes" id="UP000594778"/>
    </source>
</evidence>
<organism evidence="1 2">
    <name type="scientific">Delftia acidovorans</name>
    <name type="common">Pseudomonas acidovorans</name>
    <name type="synonym">Comamonas acidovorans</name>
    <dbReference type="NCBI Taxonomy" id="80866"/>
    <lineage>
        <taxon>Bacteria</taxon>
        <taxon>Pseudomonadati</taxon>
        <taxon>Pseudomonadota</taxon>
        <taxon>Betaproteobacteria</taxon>
        <taxon>Burkholderiales</taxon>
        <taxon>Comamonadaceae</taxon>
        <taxon>Delftia</taxon>
    </lineage>
</organism>
<evidence type="ECO:0000313" key="1">
    <source>
        <dbReference type="EMBL" id="QPS09590.1"/>
    </source>
</evidence>
<dbReference type="AlphaFoldDB" id="A0A7T2W1Y5"/>
<dbReference type="EMBL" id="CP065668">
    <property type="protein sequence ID" value="QPS09590.1"/>
    <property type="molecule type" value="Genomic_DNA"/>
</dbReference>
<reference evidence="1 2" key="1">
    <citation type="submission" date="2020-12" db="EMBL/GenBank/DDBJ databases">
        <title>FDA dAtabase for Regulatory Grade micrObial Sequences (FDA-ARGOS): Supporting development and validation of Infectious Disease Dx tests.</title>
        <authorList>
            <person name="Sproer C."/>
            <person name="Gronow S."/>
            <person name="Severitt S."/>
            <person name="Schroder I."/>
            <person name="Tallon L."/>
            <person name="Sadzewicz L."/>
            <person name="Zhao X."/>
            <person name="Boylan J."/>
            <person name="Ott S."/>
            <person name="Bowen H."/>
            <person name="Vavikolanu K."/>
            <person name="Mehta A."/>
            <person name="Aluvathingal J."/>
            <person name="Nadendla S."/>
            <person name="Lowell S."/>
            <person name="Myers T."/>
            <person name="Yan Y."/>
            <person name="Sichtig H."/>
        </authorList>
    </citation>
    <scope>NUCLEOTIDE SEQUENCE [LARGE SCALE GENOMIC DNA]</scope>
    <source>
        <strain evidence="1 2">FDAARGOS_909</strain>
    </source>
</reference>
<gene>
    <name evidence="1" type="ORF">I6G66_06090</name>
</gene>
<dbReference type="Proteomes" id="UP000594778">
    <property type="component" value="Chromosome"/>
</dbReference>
<sequence length="101" mass="11349">MKIISLNRELTIDARNLAFNVDEDLTPDLMSFMSYGALTLSGEGRVLRVSLPQDSDEDFDYQNVSTLEGKLATAAAKVQHATEKRQRMLKDLAEQMNLDLD</sequence>
<dbReference type="RefSeq" id="WP_183020511.1">
    <property type="nucleotide sequence ID" value="NZ_CP065668.1"/>
</dbReference>
<name>A0A7T2W1Y5_DELAC</name>